<reference evidence="5 6" key="1">
    <citation type="submission" date="2016-10" db="EMBL/GenBank/DDBJ databases">
        <authorList>
            <person name="de Groot N.N."/>
        </authorList>
    </citation>
    <scope>NUCLEOTIDE SEQUENCE [LARGE SCALE GENOMIC DNA]</scope>
    <source>
        <strain evidence="5 6">DSM 19547</strain>
    </source>
</reference>
<dbReference type="InterPro" id="IPR015422">
    <property type="entry name" value="PyrdxlP-dep_Trfase_small"/>
</dbReference>
<comment type="cofactor">
    <cofactor evidence="1 4">
        <name>pyridoxal 5'-phosphate</name>
        <dbReference type="ChEBI" id="CHEBI:597326"/>
    </cofactor>
</comment>
<evidence type="ECO:0000313" key="6">
    <source>
        <dbReference type="Proteomes" id="UP000199356"/>
    </source>
</evidence>
<dbReference type="GO" id="GO:0016846">
    <property type="term" value="F:carbon-sulfur lyase activity"/>
    <property type="evidence" value="ECO:0007669"/>
    <property type="project" value="TreeGrafter"/>
</dbReference>
<protein>
    <submittedName>
        <fullName evidence="5">Cystathionine beta-lyase/cystathionine gamma-synthase</fullName>
    </submittedName>
</protein>
<accession>A0A1I5VJI8</accession>
<dbReference type="InterPro" id="IPR015421">
    <property type="entry name" value="PyrdxlP-dep_Trfase_major"/>
</dbReference>
<dbReference type="InterPro" id="IPR015424">
    <property type="entry name" value="PyrdxlP-dep_Trfase"/>
</dbReference>
<evidence type="ECO:0000256" key="4">
    <source>
        <dbReference type="RuleBase" id="RU362118"/>
    </source>
</evidence>
<keyword evidence="6" id="KW-1185">Reference proteome</keyword>
<dbReference type="Proteomes" id="UP000199356">
    <property type="component" value="Unassembled WGS sequence"/>
</dbReference>
<comment type="similarity">
    <text evidence="4">Belongs to the trans-sulfuration enzymes family.</text>
</comment>
<dbReference type="EMBL" id="FOXA01000032">
    <property type="protein sequence ID" value="SFQ07633.1"/>
    <property type="molecule type" value="Genomic_DNA"/>
</dbReference>
<dbReference type="CDD" id="cd00614">
    <property type="entry name" value="CGS_like"/>
    <property type="match status" value="1"/>
</dbReference>
<keyword evidence="5" id="KW-0456">Lyase</keyword>
<dbReference type="Gene3D" id="3.40.640.10">
    <property type="entry name" value="Type I PLP-dependent aspartate aminotransferase-like (Major domain)"/>
    <property type="match status" value="1"/>
</dbReference>
<sequence>MTSEPTIPADFATILAEDSDTGGAAVPPIVQTSLFTFGSVDAMETAFRAPERNPIYTRGMNPTVRAFETKLATIERADDARGFASGMGAISATLLGLLRTGDRVVCVNNVYPDAYRLMTGLMARMGIDVVFVEGRDLDSVQEAMRGARLLYLESPTSMTFDVLDLPSLAEIARAAGAVSVIDNSWASPAFQRPVEHGVDLVLHSASKYLSGHSDTVAGVVCGRADLIAEINRVAYPSLGAKLSPFDAWLLIRGMRTLPMRMRQHHRAGLEIAKRLDAHPAVTEVRHPALHGTLEGSTLSGWSSLFAFGLSDPQTARRFCDALRLIRLGVSWGGHESLAFPTQLGLIQPGLTNSFHAFGVPDDMVRLHVGLEDVEDIWRDVERALEACEAPGEA</sequence>
<dbReference type="PIRSF" id="PIRSF001434">
    <property type="entry name" value="CGS"/>
    <property type="match status" value="1"/>
</dbReference>
<organism evidence="5 6">
    <name type="scientific">Tranquillimonas alkanivorans</name>
    <dbReference type="NCBI Taxonomy" id="441119"/>
    <lineage>
        <taxon>Bacteria</taxon>
        <taxon>Pseudomonadati</taxon>
        <taxon>Pseudomonadota</taxon>
        <taxon>Alphaproteobacteria</taxon>
        <taxon>Rhodobacterales</taxon>
        <taxon>Roseobacteraceae</taxon>
        <taxon>Tranquillimonas</taxon>
    </lineage>
</organism>
<dbReference type="OrthoDB" id="9805807at2"/>
<dbReference type="SUPFAM" id="SSF53383">
    <property type="entry name" value="PLP-dependent transferases"/>
    <property type="match status" value="1"/>
</dbReference>
<dbReference type="Gene3D" id="3.90.1150.10">
    <property type="entry name" value="Aspartate Aminotransferase, domain 1"/>
    <property type="match status" value="1"/>
</dbReference>
<proteinExistence type="inferred from homology"/>
<dbReference type="PANTHER" id="PTHR11808">
    <property type="entry name" value="TRANS-SULFURATION ENZYME FAMILY MEMBER"/>
    <property type="match status" value="1"/>
</dbReference>
<dbReference type="GO" id="GO:0005737">
    <property type="term" value="C:cytoplasm"/>
    <property type="evidence" value="ECO:0007669"/>
    <property type="project" value="TreeGrafter"/>
</dbReference>
<dbReference type="PANTHER" id="PTHR11808:SF80">
    <property type="entry name" value="CYSTATHIONINE GAMMA-LYASE"/>
    <property type="match status" value="1"/>
</dbReference>
<dbReference type="RefSeq" id="WP_093425259.1">
    <property type="nucleotide sequence ID" value="NZ_FOXA01000032.1"/>
</dbReference>
<dbReference type="GO" id="GO:0019346">
    <property type="term" value="P:transsulfuration"/>
    <property type="evidence" value="ECO:0007669"/>
    <property type="project" value="InterPro"/>
</dbReference>
<dbReference type="InterPro" id="IPR000277">
    <property type="entry name" value="Cys/Met-Metab_PyrdxlP-dep_enz"/>
</dbReference>
<dbReference type="NCBIfam" id="NF004627">
    <property type="entry name" value="PRK05968.1"/>
    <property type="match status" value="1"/>
</dbReference>
<dbReference type="AlphaFoldDB" id="A0A1I5VJI8"/>
<evidence type="ECO:0000313" key="5">
    <source>
        <dbReference type="EMBL" id="SFQ07633.1"/>
    </source>
</evidence>
<dbReference type="GO" id="GO:0030170">
    <property type="term" value="F:pyridoxal phosphate binding"/>
    <property type="evidence" value="ECO:0007669"/>
    <property type="project" value="InterPro"/>
</dbReference>
<dbReference type="FunFam" id="3.40.640.10:FF:000046">
    <property type="entry name" value="Cystathionine gamma-lyase"/>
    <property type="match status" value="1"/>
</dbReference>
<evidence type="ECO:0000256" key="1">
    <source>
        <dbReference type="ARBA" id="ARBA00001933"/>
    </source>
</evidence>
<dbReference type="Pfam" id="PF01053">
    <property type="entry name" value="Cys_Met_Meta_PP"/>
    <property type="match status" value="1"/>
</dbReference>
<evidence type="ECO:0000256" key="3">
    <source>
        <dbReference type="PIRSR" id="PIRSR001434-2"/>
    </source>
</evidence>
<keyword evidence="2 3" id="KW-0663">Pyridoxal phosphate</keyword>
<name>A0A1I5VJI8_9RHOB</name>
<evidence type="ECO:0000256" key="2">
    <source>
        <dbReference type="ARBA" id="ARBA00022898"/>
    </source>
</evidence>
<gene>
    <name evidence="5" type="ORF">SAMN04488047_1324</name>
</gene>
<dbReference type="STRING" id="441119.SAMN04488047_1324"/>
<feature type="modified residue" description="N6-(pyridoxal phosphate)lysine" evidence="3">
    <location>
        <position position="207"/>
    </location>
</feature>